<dbReference type="PROSITE" id="PS50089">
    <property type="entry name" value="ZF_RING_2"/>
    <property type="match status" value="1"/>
</dbReference>
<accession>A0A6C0IXN1</accession>
<name>A0A6C0IXN1_9ZZZZ</name>
<dbReference type="AlphaFoldDB" id="A0A6C0IXN1"/>
<proteinExistence type="predicted"/>
<dbReference type="InterPro" id="IPR001841">
    <property type="entry name" value="Znf_RING"/>
</dbReference>
<dbReference type="Gene3D" id="3.30.40.10">
    <property type="entry name" value="Zinc/RING finger domain, C3HC4 (zinc finger)"/>
    <property type="match status" value="1"/>
</dbReference>
<dbReference type="InterPro" id="IPR013083">
    <property type="entry name" value="Znf_RING/FYVE/PHD"/>
</dbReference>
<organism evidence="2">
    <name type="scientific">viral metagenome</name>
    <dbReference type="NCBI Taxonomy" id="1070528"/>
    <lineage>
        <taxon>unclassified sequences</taxon>
        <taxon>metagenomes</taxon>
        <taxon>organismal metagenomes</taxon>
    </lineage>
</organism>
<dbReference type="EMBL" id="MN740273">
    <property type="protein sequence ID" value="QHT97186.1"/>
    <property type="molecule type" value="Genomic_DNA"/>
</dbReference>
<dbReference type="Pfam" id="PF13639">
    <property type="entry name" value="zf-RING_2"/>
    <property type="match status" value="1"/>
</dbReference>
<sequence>MYEKINIIYNNKIFFSLLKNDCIIYGDFIRTILFNDINLEDYLSSQSSKNYIKCFGSYKYKDIIERDLHKHTSSCIDEIDYGFNVNLDKKTYIVKDDKLYYFLEITYIKAFTHLITQKAIVEKYINLDIDSLYIDRNGIGILTSCYLTHPNPFYKVTNNIINKKFKIVKDILDINLFEHIQKLKASGWKNTEAYFKSYDNLSNDEKINLVNNNCGICYQQFNNEVIKLPCNHIFHVDCFNQYILSNLNKDSILCPYCVRRFSIKNLI</sequence>
<reference evidence="2" key="1">
    <citation type="journal article" date="2020" name="Nature">
        <title>Giant virus diversity and host interactions through global metagenomics.</title>
        <authorList>
            <person name="Schulz F."/>
            <person name="Roux S."/>
            <person name="Paez-Espino D."/>
            <person name="Jungbluth S."/>
            <person name="Walsh D.A."/>
            <person name="Denef V.J."/>
            <person name="McMahon K.D."/>
            <person name="Konstantinidis K.T."/>
            <person name="Eloe-Fadrosh E.A."/>
            <person name="Kyrpides N.C."/>
            <person name="Woyke T."/>
        </authorList>
    </citation>
    <scope>NUCLEOTIDE SEQUENCE</scope>
    <source>
        <strain evidence="2">GVMAG-M-3300025138-11</strain>
    </source>
</reference>
<dbReference type="CDD" id="cd16448">
    <property type="entry name" value="RING-H2"/>
    <property type="match status" value="1"/>
</dbReference>
<dbReference type="SMART" id="SM00184">
    <property type="entry name" value="RING"/>
    <property type="match status" value="1"/>
</dbReference>
<dbReference type="SUPFAM" id="SSF57850">
    <property type="entry name" value="RING/U-box"/>
    <property type="match status" value="1"/>
</dbReference>
<evidence type="ECO:0000313" key="2">
    <source>
        <dbReference type="EMBL" id="QHT97186.1"/>
    </source>
</evidence>
<evidence type="ECO:0000259" key="1">
    <source>
        <dbReference type="PROSITE" id="PS50089"/>
    </source>
</evidence>
<feature type="domain" description="RING-type" evidence="1">
    <location>
        <begin position="214"/>
        <end position="257"/>
    </location>
</feature>
<protein>
    <recommendedName>
        <fullName evidence="1">RING-type domain-containing protein</fullName>
    </recommendedName>
</protein>